<protein>
    <submittedName>
        <fullName evidence="6">LysR family transcriptional regulator</fullName>
    </submittedName>
</protein>
<dbReference type="EMBL" id="JACAPU010000035">
    <property type="protein sequence ID" value="NWB50106.1"/>
    <property type="molecule type" value="Genomic_DNA"/>
</dbReference>
<sequence>MDKLLALSMFVETVRCGGYSAAARKLGVSTSSVTRQVASLETELGASLLNRTTRNTSPTVAGQAYFEKALFILDALAEADTAVADRNAVARGRLRVSVPVEFGRRVIAPHIGRLLAQYPELDVSLSLSDQMTDLLKERIDLSVRLGSSLASEDIISKPIGRFERWIVASPDYLARAGIPLQPQALLNHECLRFDYEGLHQGWFFRSPEDCIRINVQGRLESNNADILREAALSGRGIALLADWLVAEDVRQGLLTRVLANYEANPGEANGMINVLYLPNHRGSSRVKVFIAFLEEILSY</sequence>
<name>A0A7Y7WIY8_9PSED</name>
<comment type="caution">
    <text evidence="6">The sequence shown here is derived from an EMBL/GenBank/DDBJ whole genome shotgun (WGS) entry which is preliminary data.</text>
</comment>
<evidence type="ECO:0000259" key="5">
    <source>
        <dbReference type="PROSITE" id="PS50931"/>
    </source>
</evidence>
<dbReference type="InterPro" id="IPR058163">
    <property type="entry name" value="LysR-type_TF_proteobact-type"/>
</dbReference>
<evidence type="ECO:0000313" key="6">
    <source>
        <dbReference type="EMBL" id="NWB50106.1"/>
    </source>
</evidence>
<dbReference type="InterPro" id="IPR000847">
    <property type="entry name" value="LysR_HTH_N"/>
</dbReference>
<organism evidence="6 7">
    <name type="scientific">Pseudomonas gingeri</name>
    <dbReference type="NCBI Taxonomy" id="117681"/>
    <lineage>
        <taxon>Bacteria</taxon>
        <taxon>Pseudomonadati</taxon>
        <taxon>Pseudomonadota</taxon>
        <taxon>Gammaproteobacteria</taxon>
        <taxon>Pseudomonadales</taxon>
        <taxon>Pseudomonadaceae</taxon>
        <taxon>Pseudomonas</taxon>
    </lineage>
</organism>
<dbReference type="Gene3D" id="1.10.10.10">
    <property type="entry name" value="Winged helix-like DNA-binding domain superfamily/Winged helix DNA-binding domain"/>
    <property type="match status" value="1"/>
</dbReference>
<dbReference type="Pfam" id="PF00126">
    <property type="entry name" value="HTH_1"/>
    <property type="match status" value="1"/>
</dbReference>
<dbReference type="Gene3D" id="3.40.190.290">
    <property type="match status" value="1"/>
</dbReference>
<evidence type="ECO:0000313" key="7">
    <source>
        <dbReference type="Proteomes" id="UP000582981"/>
    </source>
</evidence>
<dbReference type="PANTHER" id="PTHR30537">
    <property type="entry name" value="HTH-TYPE TRANSCRIPTIONAL REGULATOR"/>
    <property type="match status" value="1"/>
</dbReference>
<dbReference type="Proteomes" id="UP000582981">
    <property type="component" value="Unassembled WGS sequence"/>
</dbReference>
<feature type="domain" description="HTH lysR-type" evidence="5">
    <location>
        <begin position="1"/>
        <end position="59"/>
    </location>
</feature>
<dbReference type="GO" id="GO:0003700">
    <property type="term" value="F:DNA-binding transcription factor activity"/>
    <property type="evidence" value="ECO:0007669"/>
    <property type="project" value="InterPro"/>
</dbReference>
<evidence type="ECO:0000256" key="3">
    <source>
        <dbReference type="ARBA" id="ARBA00023125"/>
    </source>
</evidence>
<dbReference type="AlphaFoldDB" id="A0A7Y7WIY8"/>
<dbReference type="InterPro" id="IPR005119">
    <property type="entry name" value="LysR_subst-bd"/>
</dbReference>
<accession>A0A7Y7WIY8</accession>
<gene>
    <name evidence="6" type="ORF">HX829_26825</name>
</gene>
<evidence type="ECO:0000256" key="1">
    <source>
        <dbReference type="ARBA" id="ARBA00009437"/>
    </source>
</evidence>
<evidence type="ECO:0000256" key="2">
    <source>
        <dbReference type="ARBA" id="ARBA00023015"/>
    </source>
</evidence>
<dbReference type="FunFam" id="1.10.10.10:FF:000001">
    <property type="entry name" value="LysR family transcriptional regulator"/>
    <property type="match status" value="1"/>
</dbReference>
<dbReference type="InterPro" id="IPR036390">
    <property type="entry name" value="WH_DNA-bd_sf"/>
</dbReference>
<dbReference type="PANTHER" id="PTHR30537:SF66">
    <property type="entry name" value="IRON-REGULATED VIRULENCE REGULATORY PROTEIN IRGB"/>
    <property type="match status" value="1"/>
</dbReference>
<dbReference type="CDD" id="cd08422">
    <property type="entry name" value="PBP2_CrgA_like"/>
    <property type="match status" value="1"/>
</dbReference>
<keyword evidence="4" id="KW-0804">Transcription</keyword>
<dbReference type="PROSITE" id="PS50931">
    <property type="entry name" value="HTH_LYSR"/>
    <property type="match status" value="1"/>
</dbReference>
<dbReference type="SUPFAM" id="SSF53850">
    <property type="entry name" value="Periplasmic binding protein-like II"/>
    <property type="match status" value="1"/>
</dbReference>
<comment type="similarity">
    <text evidence="1">Belongs to the LysR transcriptional regulatory family.</text>
</comment>
<reference evidence="6 7" key="1">
    <citation type="submission" date="2020-04" db="EMBL/GenBank/DDBJ databases">
        <title>Molecular characterization of pseudomonads from Agaricus bisporus reveal novel blotch 2 pathogens in Western Europe.</title>
        <authorList>
            <person name="Taparia T."/>
            <person name="Krijger M."/>
            <person name="Haynes E."/>
            <person name="Elpinstone J.G."/>
            <person name="Noble R."/>
            <person name="Van Der Wolf J."/>
        </authorList>
    </citation>
    <scope>NUCLEOTIDE SEQUENCE [LARGE SCALE GENOMIC DNA]</scope>
    <source>
        <strain evidence="6 7">F1001</strain>
    </source>
</reference>
<keyword evidence="3" id="KW-0238">DNA-binding</keyword>
<dbReference type="RefSeq" id="WP_177145416.1">
    <property type="nucleotide sequence ID" value="NZ_JACAPU010000035.1"/>
</dbReference>
<dbReference type="Pfam" id="PF03466">
    <property type="entry name" value="LysR_substrate"/>
    <property type="match status" value="1"/>
</dbReference>
<dbReference type="SUPFAM" id="SSF46785">
    <property type="entry name" value="Winged helix' DNA-binding domain"/>
    <property type="match status" value="1"/>
</dbReference>
<dbReference type="GO" id="GO:0043565">
    <property type="term" value="F:sequence-specific DNA binding"/>
    <property type="evidence" value="ECO:0007669"/>
    <property type="project" value="TreeGrafter"/>
</dbReference>
<keyword evidence="2" id="KW-0805">Transcription regulation</keyword>
<dbReference type="GO" id="GO:0006351">
    <property type="term" value="P:DNA-templated transcription"/>
    <property type="evidence" value="ECO:0007669"/>
    <property type="project" value="TreeGrafter"/>
</dbReference>
<dbReference type="InterPro" id="IPR036388">
    <property type="entry name" value="WH-like_DNA-bd_sf"/>
</dbReference>
<evidence type="ECO:0000256" key="4">
    <source>
        <dbReference type="ARBA" id="ARBA00023163"/>
    </source>
</evidence>
<proteinExistence type="inferred from homology"/>